<dbReference type="EMBL" id="MU151353">
    <property type="protein sequence ID" value="KAF9444720.1"/>
    <property type="molecule type" value="Genomic_DNA"/>
</dbReference>
<name>A0A9P5X609_9AGAR</name>
<evidence type="ECO:0000313" key="2">
    <source>
        <dbReference type="Proteomes" id="UP000807342"/>
    </source>
</evidence>
<proteinExistence type="predicted"/>
<dbReference type="Proteomes" id="UP000807342">
    <property type="component" value="Unassembled WGS sequence"/>
</dbReference>
<protein>
    <submittedName>
        <fullName evidence="1">Uncharacterized protein</fullName>
    </submittedName>
</protein>
<organism evidence="1 2">
    <name type="scientific">Macrolepiota fuliginosa MF-IS2</name>
    <dbReference type="NCBI Taxonomy" id="1400762"/>
    <lineage>
        <taxon>Eukaryota</taxon>
        <taxon>Fungi</taxon>
        <taxon>Dikarya</taxon>
        <taxon>Basidiomycota</taxon>
        <taxon>Agaricomycotina</taxon>
        <taxon>Agaricomycetes</taxon>
        <taxon>Agaricomycetidae</taxon>
        <taxon>Agaricales</taxon>
        <taxon>Agaricineae</taxon>
        <taxon>Agaricaceae</taxon>
        <taxon>Macrolepiota</taxon>
    </lineage>
</organism>
<accession>A0A9P5X609</accession>
<gene>
    <name evidence="1" type="ORF">P691DRAFT_778068</name>
</gene>
<sequence length="134" mass="14122">MVTRTVNTLIVSEDASREVPKATEVEGPEVVTSRLTASRKGKCIGFLIDKNGSMVPFGTDSRKIVIPVTTLKLAPGATATSSNSGGMGQTRWPSSGAIQGYLSFALRLYGVDFSFAVSVLAGLKFFCDIDGVEA</sequence>
<evidence type="ECO:0000313" key="1">
    <source>
        <dbReference type="EMBL" id="KAF9444720.1"/>
    </source>
</evidence>
<comment type="caution">
    <text evidence="1">The sequence shown here is derived from an EMBL/GenBank/DDBJ whole genome shotgun (WGS) entry which is preliminary data.</text>
</comment>
<keyword evidence="2" id="KW-1185">Reference proteome</keyword>
<dbReference type="AlphaFoldDB" id="A0A9P5X609"/>
<reference evidence="1" key="1">
    <citation type="submission" date="2020-11" db="EMBL/GenBank/DDBJ databases">
        <authorList>
            <consortium name="DOE Joint Genome Institute"/>
            <person name="Ahrendt S."/>
            <person name="Riley R."/>
            <person name="Andreopoulos W."/>
            <person name="Labutti K."/>
            <person name="Pangilinan J."/>
            <person name="Ruiz-Duenas F.J."/>
            <person name="Barrasa J.M."/>
            <person name="Sanchez-Garcia M."/>
            <person name="Camarero S."/>
            <person name="Miyauchi S."/>
            <person name="Serrano A."/>
            <person name="Linde D."/>
            <person name="Babiker R."/>
            <person name="Drula E."/>
            <person name="Ayuso-Fernandez I."/>
            <person name="Pacheco R."/>
            <person name="Padilla G."/>
            <person name="Ferreira P."/>
            <person name="Barriuso J."/>
            <person name="Kellner H."/>
            <person name="Castanera R."/>
            <person name="Alfaro M."/>
            <person name="Ramirez L."/>
            <person name="Pisabarro A.G."/>
            <person name="Kuo A."/>
            <person name="Tritt A."/>
            <person name="Lipzen A."/>
            <person name="He G."/>
            <person name="Yan M."/>
            <person name="Ng V."/>
            <person name="Cullen D."/>
            <person name="Martin F."/>
            <person name="Rosso M.-N."/>
            <person name="Henrissat B."/>
            <person name="Hibbett D."/>
            <person name="Martinez A.T."/>
            <person name="Grigoriev I.V."/>
        </authorList>
    </citation>
    <scope>NUCLEOTIDE SEQUENCE</scope>
    <source>
        <strain evidence="1">MF-IS2</strain>
    </source>
</reference>